<reference evidence="6" key="1">
    <citation type="submission" date="2012-05" db="EMBL/GenBank/DDBJ databases">
        <title>Whole Genome Assembly of Lutzomyia longipalpis.</title>
        <authorList>
            <person name="Richards S."/>
            <person name="Qu C."/>
            <person name="Dillon R."/>
            <person name="Worley K."/>
            <person name="Scherer S."/>
            <person name="Batterton M."/>
            <person name="Taylor A."/>
            <person name="Hawes A."/>
            <person name="Hernandez B."/>
            <person name="Kovar C."/>
            <person name="Mandapat C."/>
            <person name="Pham C."/>
            <person name="Qu C."/>
            <person name="Jing C."/>
            <person name="Bess C."/>
            <person name="Bandaranaike D."/>
            <person name="Ngo D."/>
            <person name="Ongeri F."/>
            <person name="Arias F."/>
            <person name="Lara F."/>
            <person name="Weissenberger G."/>
            <person name="Kamau G."/>
            <person name="Han H."/>
            <person name="Shen H."/>
            <person name="Dinh H."/>
            <person name="Khalil I."/>
            <person name="Jones J."/>
            <person name="Shafer J."/>
            <person name="Jayaseelan J."/>
            <person name="Quiroz J."/>
            <person name="Blankenburg K."/>
            <person name="Nguyen L."/>
            <person name="Jackson L."/>
            <person name="Francisco L."/>
            <person name="Tang L.-Y."/>
            <person name="Pu L.-L."/>
            <person name="Perales L."/>
            <person name="Lorensuhewa L."/>
            <person name="Munidasa M."/>
            <person name="Coyle M."/>
            <person name="Taylor M."/>
            <person name="Puazo M."/>
            <person name="Firestine M."/>
            <person name="Scheel M."/>
            <person name="Javaid M."/>
            <person name="Wang M."/>
            <person name="Li M."/>
            <person name="Tabassum N."/>
            <person name="Saada N."/>
            <person name="Osuji N."/>
            <person name="Aqrawi P."/>
            <person name="Fu Q."/>
            <person name="Thornton R."/>
            <person name="Raj R."/>
            <person name="Goodspeed R."/>
            <person name="Mata R."/>
            <person name="Najjar R."/>
            <person name="Gubbala S."/>
            <person name="Lee S."/>
            <person name="Denson S."/>
            <person name="Patil S."/>
            <person name="Macmil S."/>
            <person name="Qi S."/>
            <person name="Matskevitch T."/>
            <person name="Palculict T."/>
            <person name="Mathew T."/>
            <person name="Vee V."/>
            <person name="Velamala V."/>
            <person name="Korchina V."/>
            <person name="Cai W."/>
            <person name="Liu W."/>
            <person name="Dai W."/>
            <person name="Zou X."/>
            <person name="Zhu Y."/>
            <person name="Zhang Y."/>
            <person name="Wu Y.-Q."/>
            <person name="Xin Y."/>
            <person name="Nazarath L."/>
            <person name="Kovar C."/>
            <person name="Han Y."/>
            <person name="Muzny D."/>
            <person name="Gibbs R."/>
        </authorList>
    </citation>
    <scope>NUCLEOTIDE SEQUENCE [LARGE SCALE GENOMIC DNA]</scope>
    <source>
        <strain evidence="6">Jacobina</strain>
    </source>
</reference>
<dbReference type="GO" id="GO:0031409">
    <property type="term" value="F:pigment binding"/>
    <property type="evidence" value="ECO:0007669"/>
    <property type="project" value="InterPro"/>
</dbReference>
<dbReference type="EMBL" id="AJWK01008281">
    <property type="status" value="NOT_ANNOTATED_CDS"/>
    <property type="molecule type" value="Genomic_DNA"/>
</dbReference>
<dbReference type="Pfam" id="PF00061">
    <property type="entry name" value="Lipocalin"/>
    <property type="match status" value="1"/>
</dbReference>
<evidence type="ECO:0000313" key="6">
    <source>
        <dbReference type="Proteomes" id="UP000092461"/>
    </source>
</evidence>
<keyword evidence="1" id="KW-1015">Disulfide bond</keyword>
<proteinExistence type="predicted"/>
<keyword evidence="2" id="KW-0732">Signal</keyword>
<dbReference type="SUPFAM" id="SSF50814">
    <property type="entry name" value="Lipocalins"/>
    <property type="match status" value="1"/>
</dbReference>
<dbReference type="InterPro" id="IPR000566">
    <property type="entry name" value="Lipocln_cytosolic_FA-bd_dom"/>
</dbReference>
<reference evidence="5" key="3">
    <citation type="submission" date="2020-05" db="UniProtKB">
        <authorList>
            <consortium name="EnsemblMetazoa"/>
        </authorList>
    </citation>
    <scope>IDENTIFICATION</scope>
    <source>
        <strain evidence="5">Jacobina</strain>
    </source>
</reference>
<dbReference type="EnsemblMetazoa" id="LLOJ002524-RA">
    <property type="protein sequence ID" value="LLOJ002524-PA"/>
    <property type="gene ID" value="LLOJ002524"/>
</dbReference>
<accession>A0A1B0CDV4</accession>
<keyword evidence="4" id="KW-0449">Lipoprotein</keyword>
<dbReference type="AlphaFoldDB" id="A0A1B0CDV4"/>
<dbReference type="EMBL" id="GITU01000756">
    <property type="protein sequence ID" value="MBC1169459.1"/>
    <property type="molecule type" value="Transcribed_RNA"/>
</dbReference>
<feature type="signal peptide" evidence="2">
    <location>
        <begin position="1"/>
        <end position="20"/>
    </location>
</feature>
<dbReference type="Gene3D" id="2.40.128.20">
    <property type="match status" value="1"/>
</dbReference>
<dbReference type="GO" id="GO:0006629">
    <property type="term" value="P:lipid metabolic process"/>
    <property type="evidence" value="ECO:0007669"/>
    <property type="project" value="TreeGrafter"/>
</dbReference>
<evidence type="ECO:0000259" key="3">
    <source>
        <dbReference type="Pfam" id="PF00061"/>
    </source>
</evidence>
<dbReference type="InterPro" id="IPR012674">
    <property type="entry name" value="Calycin"/>
</dbReference>
<organism evidence="5 6">
    <name type="scientific">Lutzomyia longipalpis</name>
    <name type="common">Sand fly</name>
    <dbReference type="NCBI Taxonomy" id="7200"/>
    <lineage>
        <taxon>Eukaryota</taxon>
        <taxon>Metazoa</taxon>
        <taxon>Ecdysozoa</taxon>
        <taxon>Arthropoda</taxon>
        <taxon>Hexapoda</taxon>
        <taxon>Insecta</taxon>
        <taxon>Pterygota</taxon>
        <taxon>Neoptera</taxon>
        <taxon>Endopterygota</taxon>
        <taxon>Diptera</taxon>
        <taxon>Nematocera</taxon>
        <taxon>Psychodoidea</taxon>
        <taxon>Psychodidae</taxon>
        <taxon>Lutzomyia</taxon>
        <taxon>Lutzomyia</taxon>
    </lineage>
</organism>
<dbReference type="PANTHER" id="PTHR10612:SF49">
    <property type="entry name" value="APOLIPOPROTEIN D-LIKE PROTEIN"/>
    <property type="match status" value="1"/>
</dbReference>
<keyword evidence="6" id="KW-1185">Reference proteome</keyword>
<dbReference type="VEuPathDB" id="VectorBase:LLONM1_002595"/>
<evidence type="ECO:0000256" key="2">
    <source>
        <dbReference type="SAM" id="SignalP"/>
    </source>
</evidence>
<dbReference type="PANTHER" id="PTHR10612">
    <property type="entry name" value="APOLIPOPROTEIN D"/>
    <property type="match status" value="1"/>
</dbReference>
<reference evidence="4" key="2">
    <citation type="journal article" date="2020" name="BMC">
        <title>Leishmania infection induces a limited differential gene expression in the sand fly midgut.</title>
        <authorList>
            <person name="Coutinho-Abreu I.V."/>
            <person name="Serafim T.D."/>
            <person name="Meneses C."/>
            <person name="Kamhawi S."/>
            <person name="Oliveira F."/>
            <person name="Valenzuela J.G."/>
        </authorList>
    </citation>
    <scope>NUCLEOTIDE SEQUENCE</scope>
    <source>
        <strain evidence="4">Jacobina</strain>
        <tissue evidence="4">Midgut</tissue>
    </source>
</reference>
<sequence>MANLVGIALLLTLCITICYGHTYHSGQCPNVEPASDFQMSQFLGIWYVVQKTSTASTCIIYNITRGEEPGEYRIEQTSQHFALGLTPLRHEYSYTGTLTVPDNDIPAKMKVKFPLSVAGSSSFTVFMTDYQQYAGIFSCQKLTFAHRRSATILSRTKTLDKIYLDKIRSRLANFAVDPFDLSIVNQNDCPKNESKGFNIHIDPIHFQQQTLQAWSGVRETRSLPVLRQQSMQAKRLARCFSNAYNKLTSSSENSEKVQTAGETEAMNLRTGARMEQDPNTEWIAF</sequence>
<dbReference type="InterPro" id="IPR003057">
    <property type="entry name" value="Invtbrt_color"/>
</dbReference>
<evidence type="ECO:0000313" key="4">
    <source>
        <dbReference type="EMBL" id="MBC1169459.1"/>
    </source>
</evidence>
<evidence type="ECO:0000313" key="5">
    <source>
        <dbReference type="EnsemblMetazoa" id="LLOJ002524-PA"/>
    </source>
</evidence>
<dbReference type="GO" id="GO:0000302">
    <property type="term" value="P:response to reactive oxygen species"/>
    <property type="evidence" value="ECO:0007669"/>
    <property type="project" value="TreeGrafter"/>
</dbReference>
<dbReference type="PRINTS" id="PR01273">
    <property type="entry name" value="INVTBRTCOLOR"/>
</dbReference>
<dbReference type="VEuPathDB" id="VectorBase:LLOJ002524"/>
<dbReference type="FunFam" id="2.40.128.20:FF:000018">
    <property type="entry name" value="Glial lazarillo, isoform A"/>
    <property type="match status" value="1"/>
</dbReference>
<protein>
    <submittedName>
        <fullName evidence="4">Putative apolipoprotein d/lipocalin</fullName>
    </submittedName>
</protein>
<dbReference type="Proteomes" id="UP000092461">
    <property type="component" value="Unassembled WGS sequence"/>
</dbReference>
<evidence type="ECO:0000256" key="1">
    <source>
        <dbReference type="ARBA" id="ARBA00023157"/>
    </source>
</evidence>
<name>A0A1B0CDV4_LUTLO</name>
<dbReference type="GO" id="GO:0005737">
    <property type="term" value="C:cytoplasm"/>
    <property type="evidence" value="ECO:0007669"/>
    <property type="project" value="TreeGrafter"/>
</dbReference>
<feature type="chain" id="PRO_5044555344" evidence="2">
    <location>
        <begin position="21"/>
        <end position="285"/>
    </location>
</feature>
<feature type="domain" description="Lipocalin/cytosolic fatty-acid binding" evidence="3">
    <location>
        <begin position="98"/>
        <end position="169"/>
    </location>
</feature>